<dbReference type="PROSITE" id="PS50132">
    <property type="entry name" value="RGS"/>
    <property type="match status" value="1"/>
</dbReference>
<reference evidence="4" key="1">
    <citation type="submission" date="2022-11" db="UniProtKB">
        <authorList>
            <consortium name="WormBaseParasite"/>
        </authorList>
    </citation>
    <scope>IDENTIFICATION</scope>
</reference>
<dbReference type="GO" id="GO:0005737">
    <property type="term" value="C:cytoplasm"/>
    <property type="evidence" value="ECO:0007669"/>
    <property type="project" value="TreeGrafter"/>
</dbReference>
<proteinExistence type="predicted"/>
<dbReference type="Pfam" id="PF00615">
    <property type="entry name" value="RGS"/>
    <property type="match status" value="1"/>
</dbReference>
<dbReference type="GO" id="GO:0005634">
    <property type="term" value="C:nucleus"/>
    <property type="evidence" value="ECO:0007669"/>
    <property type="project" value="TreeGrafter"/>
</dbReference>
<accession>A0A915CVC7</accession>
<dbReference type="InterPro" id="IPR046995">
    <property type="entry name" value="RGS10/12/14-like"/>
</dbReference>
<evidence type="ECO:0000313" key="4">
    <source>
        <dbReference type="WBParaSite" id="jg13044.1"/>
    </source>
</evidence>
<feature type="compositionally biased region" description="Polar residues" evidence="1">
    <location>
        <begin position="1056"/>
        <end position="1072"/>
    </location>
</feature>
<dbReference type="PANTHER" id="PTHR45945:SF3">
    <property type="entry name" value="REGULATOR OF G-PROTEIN SIGNALING LOCO"/>
    <property type="match status" value="1"/>
</dbReference>
<dbReference type="InterPro" id="IPR029071">
    <property type="entry name" value="Ubiquitin-like_domsf"/>
</dbReference>
<feature type="compositionally biased region" description="Polar residues" evidence="1">
    <location>
        <begin position="1087"/>
        <end position="1097"/>
    </location>
</feature>
<feature type="region of interest" description="Disordered" evidence="1">
    <location>
        <begin position="1026"/>
        <end position="1097"/>
    </location>
</feature>
<dbReference type="PANTHER" id="PTHR45945">
    <property type="entry name" value="REGULATOR OF G-PROTEIN SIGNALING LOCO"/>
    <property type="match status" value="1"/>
</dbReference>
<dbReference type="Gene3D" id="3.10.20.90">
    <property type="entry name" value="Phosphatidylinositol 3-kinase Catalytic Subunit, Chain A, domain 1"/>
    <property type="match status" value="1"/>
</dbReference>
<dbReference type="GO" id="GO:0005886">
    <property type="term" value="C:plasma membrane"/>
    <property type="evidence" value="ECO:0007669"/>
    <property type="project" value="TreeGrafter"/>
</dbReference>
<dbReference type="GO" id="GO:0005096">
    <property type="term" value="F:GTPase activator activity"/>
    <property type="evidence" value="ECO:0007669"/>
    <property type="project" value="InterPro"/>
</dbReference>
<feature type="region of interest" description="Disordered" evidence="1">
    <location>
        <begin position="509"/>
        <end position="532"/>
    </location>
</feature>
<dbReference type="Proteomes" id="UP000887574">
    <property type="component" value="Unplaced"/>
</dbReference>
<dbReference type="SUPFAM" id="SSF48097">
    <property type="entry name" value="Regulator of G-protein signaling, RGS"/>
    <property type="match status" value="1"/>
</dbReference>
<dbReference type="InterPro" id="IPR036305">
    <property type="entry name" value="RGS_sf"/>
</dbReference>
<sequence>MRNEEVSVPKPHYQKSRKSMKVESVYSNQVAGSSSSSNCQSDWFDTLRRTRARVSLFGDNARDKTSANNNGLSESSHNARIISTPTVALRRRSTKRQSLFVEPIKPALPQQIHLIGDEEDCDIVAVFVVQFLGKAAFQTNTDPSLTVDKNIRDKAYALFGRITFFVTLPYQSIVQAAHSRTNFAVFGVISYESDERDNYLCYVFSVDEHFAEHFRHKAFAVDHQIKCRQNKDFDCKTTCTLFPSNCYDIISSINYILEDYSQPAAKSTKRCSSFSKMQNTTVAKFLQQFSKQEKAENPSDLTLQTNQINIQQADDDCSTIIDFSNSSSNDEDVLQQKSDYVEMRALPRLKSPLVLPRLESPLSKSTSIKEKLKPEAKRFCGNPARACSPTAQSVKKRRVTATQIAEAAQHRIQQLQQIRRRRRSNSLLPTTPPSVSRVVAVLSRQKVFVTTTIATESLLVNWRMLSPPTLLRDNNNSLINTIHLPLCRGAVPTEQAVISEVCEDLDTYKGSRKSKRGNRHFTKDTSPSSSSSDCCVVPRKAWIRKRRTADQRISAQLNITRCHRATGTGTLLDKTDIEQVLKNEAARAPFQQFLQQQFCAENINFYLAVEEYRCIPESEPDRRTDFGRQIFDRHFASNCIEPVNIDNSTANSIRDAYKKNKFGPELYDVVQYQIFHLLKYDCWPRYLRAGGQCSEDLGGDGSGRAHADSIASTSGKYSGTGAANEFCVGEKRSVENRFFVDEMDNPHSDLPKKTKHEESCSIVDYAPSSSCCSSSQKSLETREFSQNHDSDVENNRRISNSSSDCPEVDQCSMKKAFRNKNFGEIGPGAGKSSREPQADFPLRTCTLLCADVASEISLFDQLQSVKQWAASIAETHGLDKNATEVVDAQTGSTIDPARQAVDALNNRTVRIMPVVKFPVVFLASSSASKPSPPIPAKVIILRARVALTVGKTIRPIMSKYNVDPDQAIVCISGTCEMVKLSTPINSIYQKSLTVMSEQQFSERKSIPKKEYQKELVLQYATRSNSSNPREFFKFGRKPSQAKATRGGIGGEAETLNVGSPNETSSAFSSHLRNPNFGRGSDRRKSPNSHQATSSGHSTGAALAVGLVAPADIPYCGENEPDTASDANYPSSTISAIPSSFTSGSSFDKARQSLCYELPDFLKQNDNIPSSTAQIRSVGSNGSMPCVPAIYASAVRSIDKDSAMTPTDDAMDSGLTWQKADYV</sequence>
<dbReference type="SUPFAM" id="SSF54236">
    <property type="entry name" value="Ubiquitin-like"/>
    <property type="match status" value="1"/>
</dbReference>
<feature type="domain" description="RGS" evidence="2">
    <location>
        <begin position="576"/>
        <end position="689"/>
    </location>
</feature>
<evidence type="ECO:0000259" key="2">
    <source>
        <dbReference type="PROSITE" id="PS50132"/>
    </source>
</evidence>
<dbReference type="PRINTS" id="PR01301">
    <property type="entry name" value="RGSPROTEIN"/>
</dbReference>
<feature type="region of interest" description="Disordered" evidence="1">
    <location>
        <begin position="782"/>
        <end position="807"/>
    </location>
</feature>
<dbReference type="WBParaSite" id="jg13044.1">
    <property type="protein sequence ID" value="jg13044.1"/>
    <property type="gene ID" value="jg13044"/>
</dbReference>
<protein>
    <submittedName>
        <fullName evidence="4">RGS domain-containing protein</fullName>
    </submittedName>
</protein>
<organism evidence="3 4">
    <name type="scientific">Ditylenchus dipsaci</name>
    <dbReference type="NCBI Taxonomy" id="166011"/>
    <lineage>
        <taxon>Eukaryota</taxon>
        <taxon>Metazoa</taxon>
        <taxon>Ecdysozoa</taxon>
        <taxon>Nematoda</taxon>
        <taxon>Chromadorea</taxon>
        <taxon>Rhabditida</taxon>
        <taxon>Tylenchina</taxon>
        <taxon>Tylenchomorpha</taxon>
        <taxon>Sphaerularioidea</taxon>
        <taxon>Anguinidae</taxon>
        <taxon>Anguininae</taxon>
        <taxon>Ditylenchus</taxon>
    </lineage>
</organism>
<feature type="compositionally biased region" description="Basic and acidic residues" evidence="1">
    <location>
        <begin position="782"/>
        <end position="796"/>
    </location>
</feature>
<name>A0A915CVC7_9BILA</name>
<dbReference type="GO" id="GO:0008277">
    <property type="term" value="P:regulation of G protein-coupled receptor signaling pathway"/>
    <property type="evidence" value="ECO:0007669"/>
    <property type="project" value="TreeGrafter"/>
</dbReference>
<feature type="region of interest" description="Disordered" evidence="1">
    <location>
        <begin position="1"/>
        <end position="21"/>
    </location>
</feature>
<feature type="compositionally biased region" description="Basic residues" evidence="1">
    <location>
        <begin position="510"/>
        <end position="520"/>
    </location>
</feature>
<feature type="region of interest" description="Disordered" evidence="1">
    <location>
        <begin position="699"/>
        <end position="718"/>
    </location>
</feature>
<dbReference type="SMART" id="SM00315">
    <property type="entry name" value="RGS"/>
    <property type="match status" value="1"/>
</dbReference>
<keyword evidence="3" id="KW-1185">Reference proteome</keyword>
<dbReference type="Gene3D" id="1.10.167.10">
    <property type="entry name" value="Regulator of G-protein Signalling 4, domain 2"/>
    <property type="match status" value="1"/>
</dbReference>
<evidence type="ECO:0000313" key="3">
    <source>
        <dbReference type="Proteomes" id="UP000887574"/>
    </source>
</evidence>
<evidence type="ECO:0000256" key="1">
    <source>
        <dbReference type="SAM" id="MobiDB-lite"/>
    </source>
</evidence>
<dbReference type="InterPro" id="IPR016137">
    <property type="entry name" value="RGS"/>
</dbReference>
<dbReference type="InterPro" id="IPR044926">
    <property type="entry name" value="RGS_subdomain_2"/>
</dbReference>
<dbReference type="AlphaFoldDB" id="A0A915CVC7"/>